<dbReference type="RefSeq" id="WP_079447778.1">
    <property type="nucleotide sequence ID" value="NZ_MWPQ01000051.1"/>
</dbReference>
<proteinExistence type="inferred from homology"/>
<accession>A0A1V4HVQ3</accession>
<dbReference type="AlphaFoldDB" id="A0A1V4HVQ3"/>
<dbReference type="EMBL" id="MWPQ01000051">
    <property type="protein sequence ID" value="OPH81993.1"/>
    <property type="molecule type" value="Genomic_DNA"/>
</dbReference>
<sequence>MAFKDVLLTLTSYPEPTPVSIVNDAVSIAAALRAHLAAISCEVHVEVPGNFLAKAIIDIPGIAAHETAKSRKNAKDLLAAFEAAAAKSGVTHETIFEKCATHRTPTLLVYYARLRDLTIMPVPESYDLWCAEEIIFESGRPTLILPTVPRSRPFQLDTVGVAWDFSRTATRAVSDALPLFDKAKKVRVVIVTNEKSFDSKHSPEELAKNLAHHGIDVVLDEVDAEGRPIGEVLEAYVLSRGIDLLVMGAYGQSRWREVVLGGATRSLLLKPPVPVFFSR</sequence>
<keyword evidence="4" id="KW-1185">Reference proteome</keyword>
<dbReference type="OrthoDB" id="9804721at2"/>
<organism evidence="3 4">
    <name type="scientific">Nitrobacter vulgaris</name>
    <dbReference type="NCBI Taxonomy" id="29421"/>
    <lineage>
        <taxon>Bacteria</taxon>
        <taxon>Pseudomonadati</taxon>
        <taxon>Pseudomonadota</taxon>
        <taxon>Alphaproteobacteria</taxon>
        <taxon>Hyphomicrobiales</taxon>
        <taxon>Nitrobacteraceae</taxon>
        <taxon>Nitrobacter</taxon>
    </lineage>
</organism>
<dbReference type="PANTHER" id="PTHR46268:SF15">
    <property type="entry name" value="UNIVERSAL STRESS PROTEIN HP_0031"/>
    <property type="match status" value="1"/>
</dbReference>
<evidence type="ECO:0000313" key="4">
    <source>
        <dbReference type="Proteomes" id="UP000189940"/>
    </source>
</evidence>
<evidence type="ECO:0000256" key="1">
    <source>
        <dbReference type="ARBA" id="ARBA00008791"/>
    </source>
</evidence>
<dbReference type="CDD" id="cd00293">
    <property type="entry name" value="USP-like"/>
    <property type="match status" value="1"/>
</dbReference>
<name>A0A1V4HVQ3_NITVU</name>
<protein>
    <submittedName>
        <fullName evidence="3">Universal stress protein UspA</fullName>
    </submittedName>
</protein>
<comment type="similarity">
    <text evidence="1">Belongs to the universal stress protein A family.</text>
</comment>
<dbReference type="InterPro" id="IPR006016">
    <property type="entry name" value="UspA"/>
</dbReference>
<dbReference type="PANTHER" id="PTHR46268">
    <property type="entry name" value="STRESS RESPONSE PROTEIN NHAX"/>
    <property type="match status" value="1"/>
</dbReference>
<evidence type="ECO:0000313" key="3">
    <source>
        <dbReference type="EMBL" id="OPH81993.1"/>
    </source>
</evidence>
<comment type="caution">
    <text evidence="3">The sequence shown here is derived from an EMBL/GenBank/DDBJ whole genome shotgun (WGS) entry which is preliminary data.</text>
</comment>
<dbReference type="InterPro" id="IPR006015">
    <property type="entry name" value="Universal_stress_UspA"/>
</dbReference>
<feature type="domain" description="UspA" evidence="2">
    <location>
        <begin position="158"/>
        <end position="276"/>
    </location>
</feature>
<dbReference type="Pfam" id="PF00582">
    <property type="entry name" value="Usp"/>
    <property type="match status" value="1"/>
</dbReference>
<dbReference type="Gene3D" id="3.40.50.12370">
    <property type="match status" value="1"/>
</dbReference>
<gene>
    <name evidence="3" type="ORF">B2M20_14645</name>
</gene>
<evidence type="ECO:0000259" key="2">
    <source>
        <dbReference type="Pfam" id="PF00582"/>
    </source>
</evidence>
<dbReference type="SUPFAM" id="SSF52402">
    <property type="entry name" value="Adenine nucleotide alpha hydrolases-like"/>
    <property type="match status" value="1"/>
</dbReference>
<dbReference type="PRINTS" id="PR01438">
    <property type="entry name" value="UNVRSLSTRESS"/>
</dbReference>
<dbReference type="Proteomes" id="UP000189940">
    <property type="component" value="Unassembled WGS sequence"/>
</dbReference>
<reference evidence="3 4" key="1">
    <citation type="submission" date="2017-02" db="EMBL/GenBank/DDBJ databases">
        <title>Genome sequence of the nitrite-oxidizing bacterium Nitrobacter vulgaris strain Ab1.</title>
        <authorList>
            <person name="Mellbye B.L."/>
            <person name="Davis E.W."/>
            <person name="Spieck E."/>
            <person name="Chang J.H."/>
            <person name="Bottomley P.J."/>
            <person name="Sayavedra-Soto L.A."/>
        </authorList>
    </citation>
    <scope>NUCLEOTIDE SEQUENCE [LARGE SCALE GENOMIC DNA]</scope>
    <source>
        <strain evidence="3 4">Ab1</strain>
    </source>
</reference>